<dbReference type="EMBL" id="JAUDUY010000002">
    <property type="protein sequence ID" value="MDM9630556.1"/>
    <property type="molecule type" value="Genomic_DNA"/>
</dbReference>
<feature type="chain" id="PRO_5046234044" evidence="1">
    <location>
        <begin position="25"/>
        <end position="183"/>
    </location>
</feature>
<dbReference type="PROSITE" id="PS51257">
    <property type="entry name" value="PROKAR_LIPOPROTEIN"/>
    <property type="match status" value="1"/>
</dbReference>
<dbReference type="RefSeq" id="WP_289723925.1">
    <property type="nucleotide sequence ID" value="NZ_JAUDUY010000002.1"/>
</dbReference>
<organism evidence="2 3">
    <name type="scientific">Robiginitalea aurantiaca</name>
    <dbReference type="NCBI Taxonomy" id="3056915"/>
    <lineage>
        <taxon>Bacteria</taxon>
        <taxon>Pseudomonadati</taxon>
        <taxon>Bacteroidota</taxon>
        <taxon>Flavobacteriia</taxon>
        <taxon>Flavobacteriales</taxon>
        <taxon>Flavobacteriaceae</taxon>
        <taxon>Robiginitalea</taxon>
    </lineage>
</organism>
<proteinExistence type="predicted"/>
<dbReference type="InterPro" id="IPR025348">
    <property type="entry name" value="DUF4252"/>
</dbReference>
<comment type="caution">
    <text evidence="2">The sequence shown here is derived from an EMBL/GenBank/DDBJ whole genome shotgun (WGS) entry which is preliminary data.</text>
</comment>
<dbReference type="Pfam" id="PF14060">
    <property type="entry name" value="DUF4252"/>
    <property type="match status" value="1"/>
</dbReference>
<accession>A0ABT7WCB7</accession>
<keyword evidence="1" id="KW-0732">Signal</keyword>
<gene>
    <name evidence="2" type="ORF">QU605_03695</name>
</gene>
<feature type="signal peptide" evidence="1">
    <location>
        <begin position="1"/>
        <end position="24"/>
    </location>
</feature>
<evidence type="ECO:0000313" key="3">
    <source>
        <dbReference type="Proteomes" id="UP001174839"/>
    </source>
</evidence>
<evidence type="ECO:0000313" key="2">
    <source>
        <dbReference type="EMBL" id="MDM9630556.1"/>
    </source>
</evidence>
<protein>
    <submittedName>
        <fullName evidence="2">DUF4252 domain-containing protein</fullName>
    </submittedName>
</protein>
<keyword evidence="3" id="KW-1185">Reference proteome</keyword>
<dbReference type="Proteomes" id="UP001174839">
    <property type="component" value="Unassembled WGS sequence"/>
</dbReference>
<reference evidence="2" key="1">
    <citation type="submission" date="2023-06" db="EMBL/GenBank/DDBJ databases">
        <title>Robiginitalea aurantiacus sp. nov. and Algoriphagus sediminis sp. nov., isolated from coastal sediment.</title>
        <authorList>
            <person name="Zhou Z.Y."/>
            <person name="An J."/>
            <person name="Jia Y.W."/>
            <person name="Du Z.J."/>
        </authorList>
    </citation>
    <scope>NUCLEOTIDE SEQUENCE</scope>
    <source>
        <strain evidence="2">M39</strain>
    </source>
</reference>
<sequence length="183" mass="20151">MRLNSFFKSILGSLAVLLMVTGCSTTPSLQQYYVNNSENPNFLALDVPANILNLDEADLDETQVEALRSLKKLNILAFRKTEENSEAFKAERATVNEILKDSDFKELMKLNSKYAKGVIKFKGEGDAIDEVVIYGTSEDKGFALIRVLGNDMNPAHLMNLVNALENADLDGKGLEGIADLFNG</sequence>
<name>A0ABT7WCB7_9FLAO</name>
<evidence type="ECO:0000256" key="1">
    <source>
        <dbReference type="SAM" id="SignalP"/>
    </source>
</evidence>